<feature type="non-terminal residue" evidence="1">
    <location>
        <position position="1"/>
    </location>
</feature>
<feature type="non-terminal residue" evidence="1">
    <location>
        <position position="62"/>
    </location>
</feature>
<gene>
    <name evidence="1" type="ORF">GMARGA_LOCUS45358</name>
</gene>
<comment type="caution">
    <text evidence="1">The sequence shown here is derived from an EMBL/GenBank/DDBJ whole genome shotgun (WGS) entry which is preliminary data.</text>
</comment>
<organism evidence="1 2">
    <name type="scientific">Gigaspora margarita</name>
    <dbReference type="NCBI Taxonomy" id="4874"/>
    <lineage>
        <taxon>Eukaryota</taxon>
        <taxon>Fungi</taxon>
        <taxon>Fungi incertae sedis</taxon>
        <taxon>Mucoromycota</taxon>
        <taxon>Glomeromycotina</taxon>
        <taxon>Glomeromycetes</taxon>
        <taxon>Diversisporales</taxon>
        <taxon>Gigasporaceae</taxon>
        <taxon>Gigaspora</taxon>
    </lineage>
</organism>
<accession>A0ABN7XMT1</accession>
<evidence type="ECO:0000313" key="2">
    <source>
        <dbReference type="Proteomes" id="UP000789901"/>
    </source>
</evidence>
<sequence>QNAEGQCGSELPNPIITPMKYRQLGIGALEGNQKSPVQINLDKCKYIVTGDHYSMAVNNENK</sequence>
<proteinExistence type="predicted"/>
<reference evidence="1 2" key="1">
    <citation type="submission" date="2021-06" db="EMBL/GenBank/DDBJ databases">
        <authorList>
            <person name="Kallberg Y."/>
            <person name="Tangrot J."/>
            <person name="Rosling A."/>
        </authorList>
    </citation>
    <scope>NUCLEOTIDE SEQUENCE [LARGE SCALE GENOMIC DNA]</scope>
    <source>
        <strain evidence="1 2">120-4 pot B 10/14</strain>
    </source>
</reference>
<dbReference type="Proteomes" id="UP000789901">
    <property type="component" value="Unassembled WGS sequence"/>
</dbReference>
<name>A0ABN7XMT1_GIGMA</name>
<dbReference type="EMBL" id="CAJVQB010161104">
    <property type="protein sequence ID" value="CAG8856537.1"/>
    <property type="molecule type" value="Genomic_DNA"/>
</dbReference>
<keyword evidence="2" id="KW-1185">Reference proteome</keyword>
<protein>
    <submittedName>
        <fullName evidence="1">32455_t:CDS:1</fullName>
    </submittedName>
</protein>
<evidence type="ECO:0000313" key="1">
    <source>
        <dbReference type="EMBL" id="CAG8856537.1"/>
    </source>
</evidence>